<dbReference type="InterPro" id="IPR020476">
    <property type="entry name" value="Nudix_hydrolase"/>
</dbReference>
<evidence type="ECO:0000313" key="21">
    <source>
        <dbReference type="Proteomes" id="UP000189462"/>
    </source>
</evidence>
<protein>
    <recommendedName>
        <fullName evidence="13">8-oxo-dGTP diphosphatase</fullName>
        <ecNumber evidence="12">3.6.1.55</ecNumber>
    </recommendedName>
    <alternativeName>
        <fullName evidence="16">7,8-dihydro-8-oxoguanine-triphosphatase</fullName>
    </alternativeName>
    <alternativeName>
        <fullName evidence="15">Mutator protein MutT</fullName>
    </alternativeName>
    <alternativeName>
        <fullName evidence="14">dGTP pyrophosphohydrolase</fullName>
    </alternativeName>
</protein>
<dbReference type="OrthoDB" id="9810648at2"/>
<name>A0A1V3NF24_9GAMM</name>
<dbReference type="PANTHER" id="PTHR47707">
    <property type="entry name" value="8-OXO-DGTP DIPHOSPHATASE"/>
    <property type="match status" value="1"/>
</dbReference>
<comment type="catalytic activity">
    <reaction evidence="10">
        <text>8-oxo-dGTP + H2O = 8-oxo-dGMP + diphosphate + H(+)</text>
        <dbReference type="Rhea" id="RHEA:31575"/>
        <dbReference type="ChEBI" id="CHEBI:15377"/>
        <dbReference type="ChEBI" id="CHEBI:15378"/>
        <dbReference type="ChEBI" id="CHEBI:33019"/>
        <dbReference type="ChEBI" id="CHEBI:63224"/>
        <dbReference type="ChEBI" id="CHEBI:77896"/>
        <dbReference type="EC" id="3.6.1.55"/>
    </reaction>
</comment>
<evidence type="ECO:0000256" key="5">
    <source>
        <dbReference type="ARBA" id="ARBA00022723"/>
    </source>
</evidence>
<evidence type="ECO:0000256" key="18">
    <source>
        <dbReference type="PIRSR" id="PIRSR603561-2"/>
    </source>
</evidence>
<evidence type="ECO:0000256" key="9">
    <source>
        <dbReference type="ARBA" id="ARBA00023204"/>
    </source>
</evidence>
<gene>
    <name evidence="20" type="ORF">B1C78_10785</name>
</gene>
<dbReference type="Pfam" id="PF02581">
    <property type="entry name" value="TMP-TENI"/>
    <property type="match status" value="1"/>
</dbReference>
<keyword evidence="8 18" id="KW-0460">Magnesium</keyword>
<dbReference type="GO" id="GO:0008413">
    <property type="term" value="F:8-oxo-7,8-dihydroguanosine triphosphate pyrophosphatase activity"/>
    <property type="evidence" value="ECO:0007669"/>
    <property type="project" value="InterPro"/>
</dbReference>
<dbReference type="GO" id="GO:0035539">
    <property type="term" value="F:8-oxo-7,8-dihydrodeoxyguanosine triphosphate pyrophosphatase activity"/>
    <property type="evidence" value="ECO:0007669"/>
    <property type="project" value="UniProtKB-EC"/>
</dbReference>
<comment type="caution">
    <text evidence="20">The sequence shown here is derived from an EMBL/GenBank/DDBJ whole genome shotgun (WGS) entry which is preliminary data.</text>
</comment>
<accession>A0A1V3NF24</accession>
<evidence type="ECO:0000256" key="13">
    <source>
        <dbReference type="ARBA" id="ARBA00040794"/>
    </source>
</evidence>
<dbReference type="AlphaFoldDB" id="A0A1V3NF24"/>
<organism evidence="20 21">
    <name type="scientific">Thioalkalivibrio denitrificans</name>
    <dbReference type="NCBI Taxonomy" id="108003"/>
    <lineage>
        <taxon>Bacteria</taxon>
        <taxon>Pseudomonadati</taxon>
        <taxon>Pseudomonadota</taxon>
        <taxon>Gammaproteobacteria</taxon>
        <taxon>Chromatiales</taxon>
        <taxon>Ectothiorhodospiraceae</taxon>
        <taxon>Thioalkalivibrio</taxon>
    </lineage>
</organism>
<keyword evidence="7" id="KW-0378">Hydrolase</keyword>
<feature type="binding site" evidence="17">
    <location>
        <position position="120"/>
    </location>
    <ligand>
        <name>8-oxo-dGTP</name>
        <dbReference type="ChEBI" id="CHEBI:77896"/>
    </ligand>
</feature>
<evidence type="ECO:0000259" key="19">
    <source>
        <dbReference type="PROSITE" id="PS51462"/>
    </source>
</evidence>
<dbReference type="GO" id="GO:0009228">
    <property type="term" value="P:thiamine biosynthetic process"/>
    <property type="evidence" value="ECO:0007669"/>
    <property type="project" value="UniProtKB-KW"/>
</dbReference>
<evidence type="ECO:0000256" key="7">
    <source>
        <dbReference type="ARBA" id="ARBA00022801"/>
    </source>
</evidence>
<comment type="catalytic activity">
    <reaction evidence="11">
        <text>8-oxo-GTP + H2O = 8-oxo-GMP + diphosphate + H(+)</text>
        <dbReference type="Rhea" id="RHEA:67616"/>
        <dbReference type="ChEBI" id="CHEBI:15377"/>
        <dbReference type="ChEBI" id="CHEBI:15378"/>
        <dbReference type="ChEBI" id="CHEBI:33019"/>
        <dbReference type="ChEBI" id="CHEBI:143553"/>
        <dbReference type="ChEBI" id="CHEBI:145694"/>
    </reaction>
</comment>
<evidence type="ECO:0000256" key="6">
    <source>
        <dbReference type="ARBA" id="ARBA00022763"/>
    </source>
</evidence>
<feature type="binding site" evidence="18">
    <location>
        <position position="58"/>
    </location>
    <ligand>
        <name>Mg(2+)</name>
        <dbReference type="ChEBI" id="CHEBI:18420"/>
    </ligand>
</feature>
<dbReference type="InterPro" id="IPR029119">
    <property type="entry name" value="MutY_C"/>
</dbReference>
<dbReference type="InterPro" id="IPR036206">
    <property type="entry name" value="ThiamineP_synth_sf"/>
</dbReference>
<dbReference type="Gene3D" id="3.20.20.70">
    <property type="entry name" value="Aldolase class I"/>
    <property type="match status" value="1"/>
</dbReference>
<evidence type="ECO:0000313" key="20">
    <source>
        <dbReference type="EMBL" id="OOG23604.1"/>
    </source>
</evidence>
<sequence>MSSIVQVAVAAIRNSRGEYLISLRPDHAHQGGLWEFPGGKFEPGEGLEQALARELREELDIRVRRFRPLITIDHDYGDKRVCLYVCLVDAFDGDPRSPDGQPLCWVPVHALPDYAFPAANRPIVTALSLPDHCLITPDPGGDEDGFLRQLSKRLGRGDIRLMQLRAPSLDRERFAQLAVRAVPLARSNGVRILLNADPDLAVASGADGVHLNSRRLNAWDIDTKRDGLLLSASVHDRTELELAREAGADFAFISPVLPTATHPESDPLGWEGFAELARLAVMPVYALGGVEPGDLARTRDLGGQGVAGIRAFWEIER</sequence>
<evidence type="ECO:0000256" key="12">
    <source>
        <dbReference type="ARBA" id="ARBA00038905"/>
    </source>
</evidence>
<evidence type="ECO:0000256" key="15">
    <source>
        <dbReference type="ARBA" id="ARBA00041979"/>
    </source>
</evidence>
<dbReference type="EC" id="3.6.1.55" evidence="12"/>
<dbReference type="PANTHER" id="PTHR47707:SF1">
    <property type="entry name" value="NUDIX HYDROLASE FAMILY PROTEIN"/>
    <property type="match status" value="1"/>
</dbReference>
<evidence type="ECO:0000256" key="1">
    <source>
        <dbReference type="ARBA" id="ARBA00001946"/>
    </source>
</evidence>
<keyword evidence="3" id="KW-0515">Mutator protein</keyword>
<evidence type="ECO:0000256" key="8">
    <source>
        <dbReference type="ARBA" id="ARBA00022842"/>
    </source>
</evidence>
<feature type="binding site" evidence="18">
    <location>
        <position position="38"/>
    </location>
    <ligand>
        <name>Mg(2+)</name>
        <dbReference type="ChEBI" id="CHEBI:18420"/>
    </ligand>
</feature>
<evidence type="ECO:0000256" key="17">
    <source>
        <dbReference type="PIRSR" id="PIRSR603561-1"/>
    </source>
</evidence>
<dbReference type="InterPro" id="IPR047127">
    <property type="entry name" value="MutT-like"/>
</dbReference>
<keyword evidence="21" id="KW-1185">Reference proteome</keyword>
<dbReference type="InterPro" id="IPR015797">
    <property type="entry name" value="NUDIX_hydrolase-like_dom_sf"/>
</dbReference>
<evidence type="ECO:0000256" key="3">
    <source>
        <dbReference type="ARBA" id="ARBA00022457"/>
    </source>
</evidence>
<evidence type="ECO:0000256" key="16">
    <source>
        <dbReference type="ARBA" id="ARBA00042798"/>
    </source>
</evidence>
<keyword evidence="6" id="KW-0227">DNA damage</keyword>
<keyword evidence="4" id="KW-0235">DNA replication</keyword>
<dbReference type="InterPro" id="IPR013785">
    <property type="entry name" value="Aldolase_TIM"/>
</dbReference>
<dbReference type="InterPro" id="IPR000086">
    <property type="entry name" value="NUDIX_hydrolase_dom"/>
</dbReference>
<dbReference type="GO" id="GO:0006281">
    <property type="term" value="P:DNA repair"/>
    <property type="evidence" value="ECO:0007669"/>
    <property type="project" value="UniProtKB-KW"/>
</dbReference>
<dbReference type="GO" id="GO:0006260">
    <property type="term" value="P:DNA replication"/>
    <property type="evidence" value="ECO:0007669"/>
    <property type="project" value="UniProtKB-KW"/>
</dbReference>
<evidence type="ECO:0000256" key="4">
    <source>
        <dbReference type="ARBA" id="ARBA00022705"/>
    </source>
</evidence>
<dbReference type="GO" id="GO:0046872">
    <property type="term" value="F:metal ion binding"/>
    <property type="evidence" value="ECO:0007669"/>
    <property type="project" value="UniProtKB-KW"/>
</dbReference>
<dbReference type="GO" id="GO:0044715">
    <property type="term" value="F:8-oxo-dGDP phosphatase activity"/>
    <property type="evidence" value="ECO:0007669"/>
    <property type="project" value="TreeGrafter"/>
</dbReference>
<keyword evidence="5 18" id="KW-0479">Metal-binding</keyword>
<keyword evidence="9" id="KW-0234">DNA repair</keyword>
<dbReference type="SUPFAM" id="SSF55811">
    <property type="entry name" value="Nudix"/>
    <property type="match status" value="1"/>
</dbReference>
<dbReference type="STRING" id="108003.B1C78_10785"/>
<dbReference type="PROSITE" id="PS00893">
    <property type="entry name" value="NUDIX_BOX"/>
    <property type="match status" value="1"/>
</dbReference>
<feature type="domain" description="Nudix hydrolase" evidence="19">
    <location>
        <begin position="2"/>
        <end position="131"/>
    </location>
</feature>
<comment type="cofactor">
    <cofactor evidence="1 18">
        <name>Mg(2+)</name>
        <dbReference type="ChEBI" id="CHEBI:18420"/>
    </cofactor>
</comment>
<proteinExistence type="inferred from homology"/>
<dbReference type="CDD" id="cd00564">
    <property type="entry name" value="TMP_TenI"/>
    <property type="match status" value="1"/>
</dbReference>
<dbReference type="NCBIfam" id="NF006530">
    <property type="entry name" value="PRK08999.1"/>
    <property type="match status" value="1"/>
</dbReference>
<dbReference type="InterPro" id="IPR020084">
    <property type="entry name" value="NUDIX_hydrolase_CS"/>
</dbReference>
<feature type="binding site" evidence="17">
    <location>
        <position position="29"/>
    </location>
    <ligand>
        <name>8-oxo-dGTP</name>
        <dbReference type="ChEBI" id="CHEBI:77896"/>
    </ligand>
</feature>
<evidence type="ECO:0000256" key="11">
    <source>
        <dbReference type="ARBA" id="ARBA00036904"/>
    </source>
</evidence>
<evidence type="ECO:0000256" key="2">
    <source>
        <dbReference type="ARBA" id="ARBA00005582"/>
    </source>
</evidence>
<feature type="binding site" evidence="17">
    <location>
        <begin position="35"/>
        <end position="38"/>
    </location>
    <ligand>
        <name>8-oxo-dGTP</name>
        <dbReference type="ChEBI" id="CHEBI:77896"/>
    </ligand>
</feature>
<dbReference type="RefSeq" id="WP_077279161.1">
    <property type="nucleotide sequence ID" value="NZ_MVBK01000060.1"/>
</dbReference>
<dbReference type="NCBIfam" id="TIGR00586">
    <property type="entry name" value="mutt"/>
    <property type="match status" value="1"/>
</dbReference>
<feature type="binding site" evidence="17">
    <location>
        <position position="24"/>
    </location>
    <ligand>
        <name>8-oxo-dGTP</name>
        <dbReference type="ChEBI" id="CHEBI:77896"/>
    </ligand>
</feature>
<dbReference type="Pfam" id="PF14815">
    <property type="entry name" value="NUDIX_4"/>
    <property type="match status" value="1"/>
</dbReference>
<dbReference type="GO" id="GO:0044716">
    <property type="term" value="F:8-oxo-GDP phosphatase activity"/>
    <property type="evidence" value="ECO:0007669"/>
    <property type="project" value="TreeGrafter"/>
</dbReference>
<evidence type="ECO:0000256" key="10">
    <source>
        <dbReference type="ARBA" id="ARBA00035861"/>
    </source>
</evidence>
<reference evidence="20 21" key="1">
    <citation type="submission" date="2017-02" db="EMBL/GenBank/DDBJ databases">
        <title>Genomic diversity within the haloalkaliphilic genus Thioalkalivibrio.</title>
        <authorList>
            <person name="Ahn A.-C."/>
            <person name="Meier-Kolthoff J."/>
            <person name="Overmars L."/>
            <person name="Richter M."/>
            <person name="Woyke T."/>
            <person name="Sorokin D.Y."/>
            <person name="Muyzer G."/>
        </authorList>
    </citation>
    <scope>NUCLEOTIDE SEQUENCE [LARGE SCALE GENOMIC DNA]</scope>
    <source>
        <strain evidence="20 21">ALJD</strain>
    </source>
</reference>
<dbReference type="InterPro" id="IPR022998">
    <property type="entry name" value="ThiamineP_synth_TenI"/>
</dbReference>
<comment type="similarity">
    <text evidence="2">Belongs to the Nudix hydrolase family.</text>
</comment>
<evidence type="ECO:0000256" key="14">
    <source>
        <dbReference type="ARBA" id="ARBA00041592"/>
    </source>
</evidence>
<dbReference type="EMBL" id="MVBK01000060">
    <property type="protein sequence ID" value="OOG23604.1"/>
    <property type="molecule type" value="Genomic_DNA"/>
</dbReference>
<dbReference type="SUPFAM" id="SSF51391">
    <property type="entry name" value="Thiamin phosphate synthase"/>
    <property type="match status" value="1"/>
</dbReference>
<dbReference type="Gene3D" id="3.90.79.10">
    <property type="entry name" value="Nucleoside Triphosphate Pyrophosphohydrolase"/>
    <property type="match status" value="1"/>
</dbReference>
<dbReference type="CDD" id="cd03425">
    <property type="entry name" value="NUDIX_MutT_NudA_like"/>
    <property type="match status" value="1"/>
</dbReference>
<dbReference type="Proteomes" id="UP000189462">
    <property type="component" value="Unassembled WGS sequence"/>
</dbReference>
<dbReference type="InterPro" id="IPR003561">
    <property type="entry name" value="Mutator_MutT"/>
</dbReference>
<dbReference type="PRINTS" id="PR00502">
    <property type="entry name" value="NUDIXFAMILY"/>
</dbReference>
<dbReference type="PROSITE" id="PS51462">
    <property type="entry name" value="NUDIX"/>
    <property type="match status" value="1"/>
</dbReference>